<dbReference type="PANTHER" id="PTHR42912">
    <property type="entry name" value="METHYLTRANSFERASE"/>
    <property type="match status" value="1"/>
</dbReference>
<dbReference type="CDD" id="cd02440">
    <property type="entry name" value="AdoMet_MTases"/>
    <property type="match status" value="1"/>
</dbReference>
<name>A0ABP1GIC1_9CHLO</name>
<dbReference type="Proteomes" id="UP001497392">
    <property type="component" value="Unassembled WGS sequence"/>
</dbReference>
<dbReference type="EMBL" id="CAXHTA020000021">
    <property type="protein sequence ID" value="CAL5230033.1"/>
    <property type="molecule type" value="Genomic_DNA"/>
</dbReference>
<proteinExistence type="predicted"/>
<keyword evidence="4" id="KW-1185">Reference proteome</keyword>
<evidence type="ECO:0000256" key="1">
    <source>
        <dbReference type="SAM" id="MobiDB-lite"/>
    </source>
</evidence>
<comment type="caution">
    <text evidence="3">The sequence shown here is derived from an EMBL/GenBank/DDBJ whole genome shotgun (WGS) entry which is preliminary data.</text>
</comment>
<gene>
    <name evidence="3" type="primary">g13478</name>
    <name evidence="3" type="ORF">VP750_LOCUS11939</name>
</gene>
<feature type="compositionally biased region" description="Low complexity" evidence="1">
    <location>
        <begin position="361"/>
        <end position="373"/>
    </location>
</feature>
<feature type="compositionally biased region" description="Low complexity" evidence="1">
    <location>
        <begin position="122"/>
        <end position="166"/>
    </location>
</feature>
<feature type="compositionally biased region" description="Low complexity" evidence="1">
    <location>
        <begin position="186"/>
        <end position="197"/>
    </location>
</feature>
<accession>A0ABP1GIC1</accession>
<protein>
    <submittedName>
        <fullName evidence="3">G13478 protein</fullName>
    </submittedName>
</protein>
<dbReference type="Pfam" id="PF08241">
    <property type="entry name" value="Methyltransf_11"/>
    <property type="match status" value="1"/>
</dbReference>
<dbReference type="Gene3D" id="3.40.50.150">
    <property type="entry name" value="Vaccinia Virus protein VP39"/>
    <property type="match status" value="1"/>
</dbReference>
<dbReference type="PANTHER" id="PTHR42912:SF80">
    <property type="entry name" value="METHYLTRANSFERASE DOMAIN-CONTAINING PROTEIN"/>
    <property type="match status" value="1"/>
</dbReference>
<dbReference type="InterPro" id="IPR029063">
    <property type="entry name" value="SAM-dependent_MTases_sf"/>
</dbReference>
<reference evidence="3 4" key="1">
    <citation type="submission" date="2024-06" db="EMBL/GenBank/DDBJ databases">
        <authorList>
            <person name="Kraege A."/>
            <person name="Thomma B."/>
        </authorList>
    </citation>
    <scope>NUCLEOTIDE SEQUENCE [LARGE SCALE GENOMIC DNA]</scope>
</reference>
<dbReference type="SUPFAM" id="SSF53335">
    <property type="entry name" value="S-adenosyl-L-methionine-dependent methyltransferases"/>
    <property type="match status" value="1"/>
</dbReference>
<organism evidence="3 4">
    <name type="scientific">Coccomyxa viridis</name>
    <dbReference type="NCBI Taxonomy" id="1274662"/>
    <lineage>
        <taxon>Eukaryota</taxon>
        <taxon>Viridiplantae</taxon>
        <taxon>Chlorophyta</taxon>
        <taxon>core chlorophytes</taxon>
        <taxon>Trebouxiophyceae</taxon>
        <taxon>Trebouxiophyceae incertae sedis</taxon>
        <taxon>Coccomyxaceae</taxon>
        <taxon>Coccomyxa</taxon>
    </lineage>
</organism>
<evidence type="ECO:0000259" key="2">
    <source>
        <dbReference type="Pfam" id="PF08241"/>
    </source>
</evidence>
<feature type="domain" description="Methyltransferase type 11" evidence="2">
    <location>
        <begin position="551"/>
        <end position="654"/>
    </location>
</feature>
<feature type="region of interest" description="Disordered" evidence="1">
    <location>
        <begin position="91"/>
        <end position="110"/>
    </location>
</feature>
<feature type="compositionally biased region" description="Gly residues" evidence="1">
    <location>
        <begin position="374"/>
        <end position="383"/>
    </location>
</feature>
<feature type="compositionally biased region" description="Polar residues" evidence="1">
    <location>
        <begin position="390"/>
        <end position="402"/>
    </location>
</feature>
<dbReference type="InterPro" id="IPR050508">
    <property type="entry name" value="Methyltransf_Superfamily"/>
</dbReference>
<feature type="region of interest" description="Disordered" evidence="1">
    <location>
        <begin position="122"/>
        <end position="221"/>
    </location>
</feature>
<dbReference type="InterPro" id="IPR013216">
    <property type="entry name" value="Methyltransf_11"/>
</dbReference>
<evidence type="ECO:0000313" key="3">
    <source>
        <dbReference type="EMBL" id="CAL5230033.1"/>
    </source>
</evidence>
<evidence type="ECO:0000313" key="4">
    <source>
        <dbReference type="Proteomes" id="UP001497392"/>
    </source>
</evidence>
<feature type="compositionally biased region" description="Polar residues" evidence="1">
    <location>
        <begin position="209"/>
        <end position="221"/>
    </location>
</feature>
<sequence length="722" mass="76120">MPASTICVRSIQYTGGKGTTLDTAGIRNGTMRMMVHTRRSSMPFCVLVSFLVLLAAPTSSFHAAASSSRGQARQAPNLRWKQRGVRALLQTPVTVNSSNGTGPPTSYSTSVAPSGAVIININNNNNNNNNNAPNANNNNENNNGNGNGNASPSASPSPSSNPSSSPGGDGSVVPLATSGNSPPPNNNNNNNNNNNGNTGALPSGAPPVQQGTTVTQGSSSQCDIHGPNCCSDQGQNSRLLPVNGDASLASIVTSIYNAVPPGATYSPPSSVSLGYGVSAGANGRVAVKGASRGLDAFEAAVLALNLPASSAGVNYQFSQGSFICVPNLYSSSGATVLVQPTVYSNGFNNAGVNPGANPGVNPGYGQQGVNQGYGQQGGYGGNNYGRDRSASQVSTEVASTSGRESDIPPWTGDSVLSRVVNTLIGIKPIYSIMKVAAKQVLVDTANKNGIPWKETVRELQSNPEVYALKDAVENKAVDYPEYYLQPFHAYPKGNLDWLPAFEVESATMSMAVRTFPGTEPEAAQQRLRGNIHAAIKDFAEQHGARSFQDILDIGCSSGISTRALADAFPDAASLRGLDLSPHFLAVAEHRERTERQGAKLRIQYMHAPFEETGLTEESCDLVTASFVIHECPPYAIRGLIKEARRLVRPGGVLMLADNNPKSKTIQNLPPALFTLMKSTEPHSDLYYQMDIEAAMRDAGFQHVVTKEADHRHRAVLGLAPQE</sequence>
<feature type="region of interest" description="Disordered" evidence="1">
    <location>
        <begin position="361"/>
        <end position="406"/>
    </location>
</feature>